<dbReference type="OrthoDB" id="425396at2"/>
<evidence type="ECO:0000259" key="3">
    <source>
        <dbReference type="PROSITE" id="PS50883"/>
    </source>
</evidence>
<dbReference type="Gene3D" id="3.40.50.2300">
    <property type="match status" value="1"/>
</dbReference>
<feature type="domain" description="EAL" evidence="3">
    <location>
        <begin position="356"/>
        <end position="607"/>
    </location>
</feature>
<dbReference type="Proteomes" id="UP000182190">
    <property type="component" value="Unassembled WGS sequence"/>
</dbReference>
<protein>
    <submittedName>
        <fullName evidence="5">Response regulator receiver modulated diguanylate cyclase/phosphodiesterase</fullName>
    </submittedName>
</protein>
<dbReference type="PANTHER" id="PTHR44757:SF2">
    <property type="entry name" value="BIOFILM ARCHITECTURE MAINTENANCE PROTEIN MBAA"/>
    <property type="match status" value="1"/>
</dbReference>
<evidence type="ECO:0000259" key="4">
    <source>
        <dbReference type="PROSITE" id="PS50887"/>
    </source>
</evidence>
<dbReference type="SUPFAM" id="SSF55073">
    <property type="entry name" value="Nucleotide cyclase"/>
    <property type="match status" value="1"/>
</dbReference>
<dbReference type="PROSITE" id="PS50883">
    <property type="entry name" value="EAL"/>
    <property type="match status" value="1"/>
</dbReference>
<feature type="domain" description="Response regulatory" evidence="2">
    <location>
        <begin position="10"/>
        <end position="126"/>
    </location>
</feature>
<feature type="domain" description="GGDEF" evidence="4">
    <location>
        <begin position="218"/>
        <end position="347"/>
    </location>
</feature>
<dbReference type="SUPFAM" id="SSF52172">
    <property type="entry name" value="CheY-like"/>
    <property type="match status" value="1"/>
</dbReference>
<dbReference type="Gene3D" id="3.20.20.450">
    <property type="entry name" value="EAL domain"/>
    <property type="match status" value="1"/>
</dbReference>
<dbReference type="InterPro" id="IPR001789">
    <property type="entry name" value="Sig_transdc_resp-reg_receiver"/>
</dbReference>
<dbReference type="GO" id="GO:0000160">
    <property type="term" value="P:phosphorelay signal transduction system"/>
    <property type="evidence" value="ECO:0007669"/>
    <property type="project" value="InterPro"/>
</dbReference>
<evidence type="ECO:0000259" key="2">
    <source>
        <dbReference type="PROSITE" id="PS50110"/>
    </source>
</evidence>
<dbReference type="PANTHER" id="PTHR44757">
    <property type="entry name" value="DIGUANYLATE CYCLASE DGCP"/>
    <property type="match status" value="1"/>
</dbReference>
<proteinExistence type="predicted"/>
<organism evidence="5 6">
    <name type="scientific">Planktothrix paucivesiculata PCC 9631</name>
    <dbReference type="NCBI Taxonomy" id="671071"/>
    <lineage>
        <taxon>Bacteria</taxon>
        <taxon>Bacillati</taxon>
        <taxon>Cyanobacteriota</taxon>
        <taxon>Cyanophyceae</taxon>
        <taxon>Oscillatoriophycideae</taxon>
        <taxon>Oscillatoriales</taxon>
        <taxon>Microcoleaceae</taxon>
        <taxon>Planktothrix</taxon>
    </lineage>
</organism>
<dbReference type="CDD" id="cd19920">
    <property type="entry name" value="REC_PA4781-like"/>
    <property type="match status" value="1"/>
</dbReference>
<dbReference type="InterPro" id="IPR011006">
    <property type="entry name" value="CheY-like_superfamily"/>
</dbReference>
<dbReference type="SMART" id="SM00052">
    <property type="entry name" value="EAL"/>
    <property type="match status" value="1"/>
</dbReference>
<evidence type="ECO:0000256" key="1">
    <source>
        <dbReference type="PROSITE-ProRule" id="PRU00169"/>
    </source>
</evidence>
<name>A0A7Z9E1N9_9CYAN</name>
<sequence>MKDLIPESSTILIVDDVPANLGVLTDVLSEANFQVLVAEDGESALQKLDYVTPDLILLDVMMPGIDGFQTYEILKQNPLNAQIPVIFITALSEPNYVIKGLALGAVDYITKPFQKEEVLARIKTHLELRRLTKILETKNQHLSEEIYEHAKARADVQRLNQKLEIRVKERTVELSKTLEDLHKSQDLLEYNALHDSLTGLPNRDWLMQRLKYLIATNSSYSVLFLDLDRFKIINDSLGHLAGDELLKSVAQRIQEYLTPFQTATRMGGDEFVILVDTETPISLTEKLLEQFKLPFNFNGYEMIVEASIGITSSTMGYQEPMDILRDVNIAMYRAKKFGSGSYQIFNPQMQADTIARLQMEQDLRKAIPQQEFCLYYQPIVSLITGKIKAVEALVRWRHNQGMIAPDQFISVTEETGLINPLGWWILREACSQLKSWQEQFPEILLKMNVNFSPVQFRQVNLFEQVAEILKETGISKNTLSIEITENCLLKTPDSNFQLFKEIGVSLCLDDFCTGYSSIKMLKNLPINTLKIDRSFVQDLINHPDDTTLIETILLVGKSLNLEVSAEGVETQEQAEILLKLGCIWAQGYLFSRPLDYQAATEFIIKNQENNHEQ</sequence>
<dbReference type="Gene3D" id="3.30.70.270">
    <property type="match status" value="1"/>
</dbReference>
<dbReference type="InterPro" id="IPR029787">
    <property type="entry name" value="Nucleotide_cyclase"/>
</dbReference>
<dbReference type="PROSITE" id="PS50110">
    <property type="entry name" value="RESPONSE_REGULATORY"/>
    <property type="match status" value="1"/>
</dbReference>
<feature type="modified residue" description="4-aspartylphosphate" evidence="1">
    <location>
        <position position="59"/>
    </location>
</feature>
<dbReference type="AlphaFoldDB" id="A0A7Z9E1N9"/>
<dbReference type="PROSITE" id="PS50887">
    <property type="entry name" value="GGDEF"/>
    <property type="match status" value="1"/>
</dbReference>
<dbReference type="Pfam" id="PF00072">
    <property type="entry name" value="Response_reg"/>
    <property type="match status" value="1"/>
</dbReference>
<dbReference type="RefSeq" id="WP_083617692.1">
    <property type="nucleotide sequence ID" value="NZ_LR735001.1"/>
</dbReference>
<dbReference type="SMART" id="SM00267">
    <property type="entry name" value="GGDEF"/>
    <property type="match status" value="1"/>
</dbReference>
<dbReference type="InterPro" id="IPR052155">
    <property type="entry name" value="Biofilm_reg_signaling"/>
</dbReference>
<accession>A0A7Z9E1N9</accession>
<comment type="caution">
    <text evidence="5">The sequence shown here is derived from an EMBL/GenBank/DDBJ whole genome shotgun (WGS) entry which is preliminary data.</text>
</comment>
<dbReference type="CDD" id="cd01949">
    <property type="entry name" value="GGDEF"/>
    <property type="match status" value="1"/>
</dbReference>
<dbReference type="Pfam" id="PF00990">
    <property type="entry name" value="GGDEF"/>
    <property type="match status" value="1"/>
</dbReference>
<dbReference type="Pfam" id="PF00563">
    <property type="entry name" value="EAL"/>
    <property type="match status" value="1"/>
</dbReference>
<gene>
    <name evidence="5" type="ORF">PL9631_390008</name>
</gene>
<dbReference type="CDD" id="cd01948">
    <property type="entry name" value="EAL"/>
    <property type="match status" value="1"/>
</dbReference>
<dbReference type="NCBIfam" id="TIGR00254">
    <property type="entry name" value="GGDEF"/>
    <property type="match status" value="1"/>
</dbReference>
<dbReference type="InterPro" id="IPR035919">
    <property type="entry name" value="EAL_sf"/>
</dbReference>
<dbReference type="SMART" id="SM00448">
    <property type="entry name" value="REC"/>
    <property type="match status" value="1"/>
</dbReference>
<keyword evidence="6" id="KW-1185">Reference proteome</keyword>
<keyword evidence="1" id="KW-0597">Phosphoprotein</keyword>
<dbReference type="EMBL" id="CZCS02000178">
    <property type="protein sequence ID" value="VXD18346.1"/>
    <property type="molecule type" value="Genomic_DNA"/>
</dbReference>
<dbReference type="InterPro" id="IPR001633">
    <property type="entry name" value="EAL_dom"/>
</dbReference>
<dbReference type="InterPro" id="IPR043128">
    <property type="entry name" value="Rev_trsase/Diguanyl_cyclase"/>
</dbReference>
<dbReference type="SUPFAM" id="SSF141868">
    <property type="entry name" value="EAL domain-like"/>
    <property type="match status" value="1"/>
</dbReference>
<evidence type="ECO:0000313" key="5">
    <source>
        <dbReference type="EMBL" id="VXD18346.1"/>
    </source>
</evidence>
<evidence type="ECO:0000313" key="6">
    <source>
        <dbReference type="Proteomes" id="UP000182190"/>
    </source>
</evidence>
<reference evidence="5" key="1">
    <citation type="submission" date="2019-10" db="EMBL/GenBank/DDBJ databases">
        <authorList>
            <consortium name="Genoscope - CEA"/>
            <person name="William W."/>
        </authorList>
    </citation>
    <scope>NUCLEOTIDE SEQUENCE [LARGE SCALE GENOMIC DNA]</scope>
    <source>
        <strain evidence="5">BBR_PRJEB10994</strain>
    </source>
</reference>
<dbReference type="InterPro" id="IPR000160">
    <property type="entry name" value="GGDEF_dom"/>
</dbReference>